<evidence type="ECO:0000259" key="5">
    <source>
        <dbReference type="PROSITE" id="PS50865"/>
    </source>
</evidence>
<dbReference type="SUPFAM" id="SSF144232">
    <property type="entry name" value="HIT/MYND zinc finger-like"/>
    <property type="match status" value="1"/>
</dbReference>
<dbReference type="InterPro" id="IPR002893">
    <property type="entry name" value="Znf_MYND"/>
</dbReference>
<dbReference type="Pfam" id="PF01753">
    <property type="entry name" value="zf-MYND"/>
    <property type="match status" value="1"/>
</dbReference>
<sequence length="322" mass="37067">MGRKQKLREEKKRRIKDNPPSAAVVTALATATTKTVSTTALPTGNAHLDYLNYLDREFPVSVEYAQVVANITSLEEREIFELCKRGTNYNCVHSLHGMGKFMQIDGPDRYILAISFYLRGAIMGSCQCAWKLFSLNYIPAKALQFYWIEMAVEYGYDKKLYMKEHIYAKEHKDLLMRKCAMCSKSDTSTLSLLQCQGCNFYCYCSAECQTLHWDKYNHRGECKQLHILNKYHKPYAKEIRDAVIRGDHDTDILALEKLRYKLGVVHKKKPEELTENPFIPHEGISNDPRIFFGARRDGTVCIAMCENRVDGSVVKAIYEKEV</sequence>
<evidence type="ECO:0000313" key="7">
    <source>
        <dbReference type="Proteomes" id="UP000095751"/>
    </source>
</evidence>
<evidence type="ECO:0000256" key="1">
    <source>
        <dbReference type="ARBA" id="ARBA00022723"/>
    </source>
</evidence>
<proteinExistence type="predicted"/>
<dbReference type="InParanoid" id="A0A1E7EM19"/>
<dbReference type="EMBL" id="KV784394">
    <property type="protein sequence ID" value="OEU06968.1"/>
    <property type="molecule type" value="Genomic_DNA"/>
</dbReference>
<dbReference type="KEGG" id="fcy:FRACYDRAFT_252600"/>
<name>A0A1E7EM19_9STRA</name>
<dbReference type="AlphaFoldDB" id="A0A1E7EM19"/>
<dbReference type="OrthoDB" id="5945798at2759"/>
<dbReference type="PROSITE" id="PS01360">
    <property type="entry name" value="ZF_MYND_1"/>
    <property type="match status" value="1"/>
</dbReference>
<feature type="domain" description="MYND-type" evidence="5">
    <location>
        <begin position="179"/>
        <end position="222"/>
    </location>
</feature>
<keyword evidence="1" id="KW-0479">Metal-binding</keyword>
<gene>
    <name evidence="6" type="ORF">FRACYDRAFT_252600</name>
</gene>
<protein>
    <recommendedName>
        <fullName evidence="5">MYND-type domain-containing protein</fullName>
    </recommendedName>
</protein>
<dbReference type="PROSITE" id="PS50865">
    <property type="entry name" value="ZF_MYND_2"/>
    <property type="match status" value="1"/>
</dbReference>
<accession>A0A1E7EM19</accession>
<evidence type="ECO:0000313" key="6">
    <source>
        <dbReference type="EMBL" id="OEU06968.1"/>
    </source>
</evidence>
<evidence type="ECO:0000256" key="4">
    <source>
        <dbReference type="PROSITE-ProRule" id="PRU00134"/>
    </source>
</evidence>
<dbReference type="Proteomes" id="UP000095751">
    <property type="component" value="Unassembled WGS sequence"/>
</dbReference>
<keyword evidence="3" id="KW-0862">Zinc</keyword>
<dbReference type="Gene3D" id="6.10.140.2220">
    <property type="match status" value="1"/>
</dbReference>
<reference evidence="6 7" key="1">
    <citation type="submission" date="2016-09" db="EMBL/GenBank/DDBJ databases">
        <title>Extensive genetic diversity and differential bi-allelic expression allows diatom success in the polar Southern Ocean.</title>
        <authorList>
            <consortium name="DOE Joint Genome Institute"/>
            <person name="Mock T."/>
            <person name="Otillar R.P."/>
            <person name="Strauss J."/>
            <person name="Dupont C."/>
            <person name="Frickenhaus S."/>
            <person name="Maumus F."/>
            <person name="Mcmullan M."/>
            <person name="Sanges R."/>
            <person name="Schmutz J."/>
            <person name="Toseland A."/>
            <person name="Valas R."/>
            <person name="Veluchamy A."/>
            <person name="Ward B.J."/>
            <person name="Allen A."/>
            <person name="Barry K."/>
            <person name="Falciatore A."/>
            <person name="Ferrante M."/>
            <person name="Fortunato A.E."/>
            <person name="Gloeckner G."/>
            <person name="Gruber A."/>
            <person name="Hipkin R."/>
            <person name="Janech M."/>
            <person name="Kroth P."/>
            <person name="Leese F."/>
            <person name="Lindquist E."/>
            <person name="Lyon B.R."/>
            <person name="Martin J."/>
            <person name="Mayer C."/>
            <person name="Parker M."/>
            <person name="Quesneville H."/>
            <person name="Raymond J."/>
            <person name="Uhlig C."/>
            <person name="Valentin K.U."/>
            <person name="Worden A.Z."/>
            <person name="Armbrust E.V."/>
            <person name="Bowler C."/>
            <person name="Green B."/>
            <person name="Moulton V."/>
            <person name="Van Oosterhout C."/>
            <person name="Grigoriev I."/>
        </authorList>
    </citation>
    <scope>NUCLEOTIDE SEQUENCE [LARGE SCALE GENOMIC DNA]</scope>
    <source>
        <strain evidence="6 7">CCMP1102</strain>
    </source>
</reference>
<keyword evidence="2 4" id="KW-0863">Zinc-finger</keyword>
<evidence type="ECO:0000256" key="3">
    <source>
        <dbReference type="ARBA" id="ARBA00022833"/>
    </source>
</evidence>
<organism evidence="6 7">
    <name type="scientific">Fragilariopsis cylindrus CCMP1102</name>
    <dbReference type="NCBI Taxonomy" id="635003"/>
    <lineage>
        <taxon>Eukaryota</taxon>
        <taxon>Sar</taxon>
        <taxon>Stramenopiles</taxon>
        <taxon>Ochrophyta</taxon>
        <taxon>Bacillariophyta</taxon>
        <taxon>Bacillariophyceae</taxon>
        <taxon>Bacillariophycidae</taxon>
        <taxon>Bacillariales</taxon>
        <taxon>Bacillariaceae</taxon>
        <taxon>Fragilariopsis</taxon>
    </lineage>
</organism>
<dbReference type="GO" id="GO:0008270">
    <property type="term" value="F:zinc ion binding"/>
    <property type="evidence" value="ECO:0007669"/>
    <property type="project" value="UniProtKB-KW"/>
</dbReference>
<evidence type="ECO:0000256" key="2">
    <source>
        <dbReference type="ARBA" id="ARBA00022771"/>
    </source>
</evidence>
<keyword evidence="7" id="KW-1185">Reference proteome</keyword>